<dbReference type="GO" id="GO:0001228">
    <property type="term" value="F:DNA-binding transcription activator activity, RNA polymerase II-specific"/>
    <property type="evidence" value="ECO:0007669"/>
    <property type="project" value="TreeGrafter"/>
</dbReference>
<name>A0A6A6INU5_9PLEO</name>
<dbReference type="GO" id="GO:0006351">
    <property type="term" value="P:DNA-templated transcription"/>
    <property type="evidence" value="ECO:0007669"/>
    <property type="project" value="InterPro"/>
</dbReference>
<dbReference type="PROSITE" id="PS00463">
    <property type="entry name" value="ZN2_CY6_FUNGAL_1"/>
    <property type="match status" value="1"/>
</dbReference>
<dbReference type="CDD" id="cd12148">
    <property type="entry name" value="fungal_TF_MHR"/>
    <property type="match status" value="1"/>
</dbReference>
<dbReference type="Pfam" id="PF04082">
    <property type="entry name" value="Fungal_trans"/>
    <property type="match status" value="1"/>
</dbReference>
<organism evidence="9 10">
    <name type="scientific">Trematosphaeria pertusa</name>
    <dbReference type="NCBI Taxonomy" id="390896"/>
    <lineage>
        <taxon>Eukaryota</taxon>
        <taxon>Fungi</taxon>
        <taxon>Dikarya</taxon>
        <taxon>Ascomycota</taxon>
        <taxon>Pezizomycotina</taxon>
        <taxon>Dothideomycetes</taxon>
        <taxon>Pleosporomycetidae</taxon>
        <taxon>Pleosporales</taxon>
        <taxon>Massarineae</taxon>
        <taxon>Trematosphaeriaceae</taxon>
        <taxon>Trematosphaeria</taxon>
    </lineage>
</organism>
<dbReference type="PANTHER" id="PTHR31944">
    <property type="entry name" value="HEME-RESPONSIVE ZINC FINGER TRANSCRIPTION FACTOR HAP1"/>
    <property type="match status" value="1"/>
</dbReference>
<evidence type="ECO:0000256" key="6">
    <source>
        <dbReference type="ARBA" id="ARBA00023242"/>
    </source>
</evidence>
<evidence type="ECO:0000259" key="8">
    <source>
        <dbReference type="PROSITE" id="PS50048"/>
    </source>
</evidence>
<feature type="compositionally biased region" description="Polar residues" evidence="7">
    <location>
        <begin position="60"/>
        <end position="70"/>
    </location>
</feature>
<feature type="compositionally biased region" description="Basic and acidic residues" evidence="7">
    <location>
        <begin position="49"/>
        <end position="59"/>
    </location>
</feature>
<evidence type="ECO:0000256" key="7">
    <source>
        <dbReference type="SAM" id="MobiDB-lite"/>
    </source>
</evidence>
<accession>A0A6A6INU5</accession>
<feature type="domain" description="Zn(2)-C6 fungal-type" evidence="8">
    <location>
        <begin position="13"/>
        <end position="43"/>
    </location>
</feature>
<keyword evidence="6" id="KW-0539">Nucleus</keyword>
<dbReference type="InterPro" id="IPR051430">
    <property type="entry name" value="Fungal_TF_Env_Response"/>
</dbReference>
<keyword evidence="10" id="KW-1185">Reference proteome</keyword>
<evidence type="ECO:0000313" key="10">
    <source>
        <dbReference type="Proteomes" id="UP000800094"/>
    </source>
</evidence>
<dbReference type="RefSeq" id="XP_033686772.1">
    <property type="nucleotide sequence ID" value="XM_033823393.1"/>
</dbReference>
<evidence type="ECO:0000256" key="3">
    <source>
        <dbReference type="ARBA" id="ARBA00023015"/>
    </source>
</evidence>
<dbReference type="AlphaFoldDB" id="A0A6A6INU5"/>
<dbReference type="GeneID" id="54576723"/>
<dbReference type="OrthoDB" id="4337792at2759"/>
<evidence type="ECO:0000313" key="9">
    <source>
        <dbReference type="EMBL" id="KAF2251768.1"/>
    </source>
</evidence>
<dbReference type="PANTHER" id="PTHR31944:SF131">
    <property type="entry name" value="HEME-RESPONSIVE ZINC FINGER TRANSCRIPTION FACTOR HAP1"/>
    <property type="match status" value="1"/>
</dbReference>
<dbReference type="GO" id="GO:0000978">
    <property type="term" value="F:RNA polymerase II cis-regulatory region sequence-specific DNA binding"/>
    <property type="evidence" value="ECO:0007669"/>
    <property type="project" value="TreeGrafter"/>
</dbReference>
<evidence type="ECO:0000256" key="1">
    <source>
        <dbReference type="ARBA" id="ARBA00022723"/>
    </source>
</evidence>
<reference evidence="9" key="1">
    <citation type="journal article" date="2020" name="Stud. Mycol.">
        <title>101 Dothideomycetes genomes: a test case for predicting lifestyles and emergence of pathogens.</title>
        <authorList>
            <person name="Haridas S."/>
            <person name="Albert R."/>
            <person name="Binder M."/>
            <person name="Bloem J."/>
            <person name="Labutti K."/>
            <person name="Salamov A."/>
            <person name="Andreopoulos B."/>
            <person name="Baker S."/>
            <person name="Barry K."/>
            <person name="Bills G."/>
            <person name="Bluhm B."/>
            <person name="Cannon C."/>
            <person name="Castanera R."/>
            <person name="Culley D."/>
            <person name="Daum C."/>
            <person name="Ezra D."/>
            <person name="Gonzalez J."/>
            <person name="Henrissat B."/>
            <person name="Kuo A."/>
            <person name="Liang C."/>
            <person name="Lipzen A."/>
            <person name="Lutzoni F."/>
            <person name="Magnuson J."/>
            <person name="Mondo S."/>
            <person name="Nolan M."/>
            <person name="Ohm R."/>
            <person name="Pangilinan J."/>
            <person name="Park H.-J."/>
            <person name="Ramirez L."/>
            <person name="Alfaro M."/>
            <person name="Sun H."/>
            <person name="Tritt A."/>
            <person name="Yoshinaga Y."/>
            <person name="Zwiers L.-H."/>
            <person name="Turgeon B."/>
            <person name="Goodwin S."/>
            <person name="Spatafora J."/>
            <person name="Crous P."/>
            <person name="Grigoriev I."/>
        </authorList>
    </citation>
    <scope>NUCLEOTIDE SEQUENCE</scope>
    <source>
        <strain evidence="9">CBS 122368</strain>
    </source>
</reference>
<keyword evidence="1" id="KW-0479">Metal-binding</keyword>
<dbReference type="InterPro" id="IPR007219">
    <property type="entry name" value="XnlR_reg_dom"/>
</dbReference>
<evidence type="ECO:0000256" key="2">
    <source>
        <dbReference type="ARBA" id="ARBA00022833"/>
    </source>
</evidence>
<dbReference type="GO" id="GO:0008270">
    <property type="term" value="F:zinc ion binding"/>
    <property type="evidence" value="ECO:0007669"/>
    <property type="project" value="InterPro"/>
</dbReference>
<proteinExistence type="predicted"/>
<keyword evidence="3" id="KW-0805">Transcription regulation</keyword>
<evidence type="ECO:0000256" key="4">
    <source>
        <dbReference type="ARBA" id="ARBA00023125"/>
    </source>
</evidence>
<sequence length="720" mass="80436">MEPERRRRRPAVSCTLCRRRKIRCNRETPCSNCVRSKNEACVYENQPPPHREQRRRQDDGASSVSTSSTAPDADSLRTRITQLEIQLYQATKSSAQSPASTSDSNIEAHTSHLGGTFFIHHSTQSQGVVRSVSHKGRLFGQSNWMNYGVPLANDIAGLLDDYVNRDSSNLLRGVMRCKRMARAIKAQRAPTWPCPPTPDLPPKDTTDTLVECYLRTTETVYRVVHIPTFRKEYEALWAAGTEANPDPSFLVLLKLVLAIGAATYDDQYSLRPSAIRWVYEAEAWLSDPRRKARLGIQYIQTNILYLIAREAAAVGEDLVWISTGELFRVAVFVGLHRDPTRLSPRPVIAAEMQRRLWNTILELCIQSSLNCGGPPLVTLEDFDTDPPGNFDDEQLTSQDPVARADNEYTGVSVTTALRRTFAARLAVARLLNHIGSTGTYEETLRLDGELRASYKALRRTLQNFDPSIGPSPTQFQLRMVDLIMNRYLLSLHVPFLAPALRGTAYAYSRTAVIDAALKIWYATNPSSAVVAMPGANGATSPRKDDLERLTACGTGFGRTGAMQAVLVIATELRTQLQEEDSLGPVPLRRDLLSVVEDSVAWSLWCIEAGETNVKGHIFVCLMLSYIQALMRGVRRDEIPEILVKDAEESEQRSFAVLEQMMGRYGTEQAASELDQMSLNMAPELMEGWDFMMSDASYNPGNVDPMGWMFDQGSTPMSLLW</sequence>
<evidence type="ECO:0000256" key="5">
    <source>
        <dbReference type="ARBA" id="ARBA00023163"/>
    </source>
</evidence>
<dbReference type="CDD" id="cd00067">
    <property type="entry name" value="GAL4"/>
    <property type="match status" value="1"/>
</dbReference>
<dbReference type="InterPro" id="IPR001138">
    <property type="entry name" value="Zn2Cys6_DnaBD"/>
</dbReference>
<dbReference type="Gene3D" id="4.10.240.10">
    <property type="entry name" value="Zn(2)-C6 fungal-type DNA-binding domain"/>
    <property type="match status" value="1"/>
</dbReference>
<dbReference type="Pfam" id="PF00172">
    <property type="entry name" value="Zn_clus"/>
    <property type="match status" value="1"/>
</dbReference>
<protein>
    <recommendedName>
        <fullName evidence="8">Zn(2)-C6 fungal-type domain-containing protein</fullName>
    </recommendedName>
</protein>
<dbReference type="EMBL" id="ML987192">
    <property type="protein sequence ID" value="KAF2251768.1"/>
    <property type="molecule type" value="Genomic_DNA"/>
</dbReference>
<dbReference type="SMART" id="SM00066">
    <property type="entry name" value="GAL4"/>
    <property type="match status" value="1"/>
</dbReference>
<dbReference type="PROSITE" id="PS50048">
    <property type="entry name" value="ZN2_CY6_FUNGAL_2"/>
    <property type="match status" value="1"/>
</dbReference>
<gene>
    <name evidence="9" type="ORF">BU26DRAFT_421143</name>
</gene>
<dbReference type="Proteomes" id="UP000800094">
    <property type="component" value="Unassembled WGS sequence"/>
</dbReference>
<keyword evidence="4" id="KW-0238">DNA-binding</keyword>
<dbReference type="SUPFAM" id="SSF57701">
    <property type="entry name" value="Zn2/Cys6 DNA-binding domain"/>
    <property type="match status" value="1"/>
</dbReference>
<keyword evidence="5" id="KW-0804">Transcription</keyword>
<dbReference type="InterPro" id="IPR036864">
    <property type="entry name" value="Zn2-C6_fun-type_DNA-bd_sf"/>
</dbReference>
<keyword evidence="2" id="KW-0862">Zinc</keyword>
<dbReference type="SMART" id="SM00906">
    <property type="entry name" value="Fungal_trans"/>
    <property type="match status" value="1"/>
</dbReference>
<dbReference type="GO" id="GO:0005634">
    <property type="term" value="C:nucleus"/>
    <property type="evidence" value="ECO:0007669"/>
    <property type="project" value="TreeGrafter"/>
</dbReference>
<feature type="region of interest" description="Disordered" evidence="7">
    <location>
        <begin position="43"/>
        <end position="76"/>
    </location>
</feature>